<dbReference type="InterPro" id="IPR011251">
    <property type="entry name" value="Luciferase-like_dom"/>
</dbReference>
<dbReference type="InterPro" id="IPR019921">
    <property type="entry name" value="Lucif-like_OxRdtase_Rv2161c"/>
</dbReference>
<evidence type="ECO:0000256" key="3">
    <source>
        <dbReference type="ARBA" id="ARBA00023002"/>
    </source>
</evidence>
<dbReference type="Proteomes" id="UP000466523">
    <property type="component" value="Unassembled WGS sequence"/>
</dbReference>
<evidence type="ECO:0000256" key="2">
    <source>
        <dbReference type="ARBA" id="ARBA00022643"/>
    </source>
</evidence>
<organism evidence="6 7">
    <name type="scientific">Mycolicibacter kumamotonensis</name>
    <dbReference type="NCBI Taxonomy" id="354243"/>
    <lineage>
        <taxon>Bacteria</taxon>
        <taxon>Bacillati</taxon>
        <taxon>Actinomycetota</taxon>
        <taxon>Actinomycetes</taxon>
        <taxon>Mycobacteriales</taxon>
        <taxon>Mycobacteriaceae</taxon>
        <taxon>Mycolicibacter</taxon>
    </lineage>
</organism>
<dbReference type="Pfam" id="PF00296">
    <property type="entry name" value="Bac_luciferase"/>
    <property type="match status" value="1"/>
</dbReference>
<gene>
    <name evidence="6" type="ORF">GWR20_02410</name>
</gene>
<evidence type="ECO:0000256" key="1">
    <source>
        <dbReference type="ARBA" id="ARBA00022630"/>
    </source>
</evidence>
<dbReference type="InterPro" id="IPR050172">
    <property type="entry name" value="SsuD_RutA_monooxygenase"/>
</dbReference>
<dbReference type="RefSeq" id="WP_112683782.1">
    <property type="nucleotide sequence ID" value="NZ_JAACYR010000005.1"/>
</dbReference>
<sequence length="307" mass="34218">MKFSIVLPNCMTVEAVSQPWEAGLSGAEIARVARLADEIGFTTALVSEHFFFPSEHVALSGEHALHATTALGYFAGVTSRLRVGSLVSILPLHHPLIAAKAWATLDWLTGGRAVVGLGVGWLREEFDVLGIPFSQRGKRMDEYVDAMVELWTAQRPDFHGRHVDFQDIAFAPKPVQTPYPPLWFGGDSRAAVERVARIGSGWAPLQTPPERIPRRLDYIRSRPTWRDRPLDVFYSTAWLNMGDAHAVLDNPAAKGSWHADEVVDQCGQLAEVGVTETWVPPPPVRDLEEYLDHMRWVAAEVMPELRQ</sequence>
<dbReference type="PANTHER" id="PTHR42847:SF4">
    <property type="entry name" value="ALKANESULFONATE MONOOXYGENASE-RELATED"/>
    <property type="match status" value="1"/>
</dbReference>
<dbReference type="EMBL" id="JAACYR010000005">
    <property type="protein sequence ID" value="NDJ88016.1"/>
    <property type="molecule type" value="Genomic_DNA"/>
</dbReference>
<protein>
    <submittedName>
        <fullName evidence="6">TIGR03619 family F420-dependent LLM class oxidoreductase</fullName>
        <ecNumber evidence="6">1.-.-.-</ecNumber>
    </submittedName>
</protein>
<proteinExistence type="predicted"/>
<dbReference type="EC" id="1.-.-.-" evidence="6"/>
<reference evidence="6 7" key="1">
    <citation type="submission" date="2020-01" db="EMBL/GenBank/DDBJ databases">
        <authorList>
            <person name="Sanchez-Estrada R."/>
            <person name="Gonzalez-Y-Merchand J.A."/>
            <person name="Rivera-Gutierrez S."/>
        </authorList>
    </citation>
    <scope>NUCLEOTIDE SEQUENCE [LARGE SCALE GENOMIC DNA]</scope>
    <source>
        <strain evidence="6 7">CST 7247</strain>
    </source>
</reference>
<evidence type="ECO:0000256" key="4">
    <source>
        <dbReference type="ARBA" id="ARBA00023033"/>
    </source>
</evidence>
<evidence type="ECO:0000259" key="5">
    <source>
        <dbReference type="Pfam" id="PF00296"/>
    </source>
</evidence>
<comment type="caution">
    <text evidence="6">The sequence shown here is derived from an EMBL/GenBank/DDBJ whole genome shotgun (WGS) entry which is preliminary data.</text>
</comment>
<keyword evidence="4" id="KW-0503">Monooxygenase</keyword>
<dbReference type="NCBIfam" id="TIGR03619">
    <property type="entry name" value="F420_Rv2161c"/>
    <property type="match status" value="1"/>
</dbReference>
<dbReference type="AlphaFoldDB" id="A0A7K3L8R6"/>
<dbReference type="InterPro" id="IPR036661">
    <property type="entry name" value="Luciferase-like_sf"/>
</dbReference>
<evidence type="ECO:0000313" key="6">
    <source>
        <dbReference type="EMBL" id="NDJ88016.1"/>
    </source>
</evidence>
<keyword evidence="1" id="KW-0285">Flavoprotein</keyword>
<dbReference type="PANTHER" id="PTHR42847">
    <property type="entry name" value="ALKANESULFONATE MONOOXYGENASE"/>
    <property type="match status" value="1"/>
</dbReference>
<feature type="domain" description="Luciferase-like" evidence="5">
    <location>
        <begin position="1"/>
        <end position="230"/>
    </location>
</feature>
<accession>A0A7K3L8R6</accession>
<dbReference type="SUPFAM" id="SSF51679">
    <property type="entry name" value="Bacterial luciferase-like"/>
    <property type="match status" value="1"/>
</dbReference>
<keyword evidence="3 6" id="KW-0560">Oxidoreductase</keyword>
<dbReference type="Gene3D" id="3.20.20.30">
    <property type="entry name" value="Luciferase-like domain"/>
    <property type="match status" value="1"/>
</dbReference>
<evidence type="ECO:0000313" key="7">
    <source>
        <dbReference type="Proteomes" id="UP000466523"/>
    </source>
</evidence>
<dbReference type="GO" id="GO:0008726">
    <property type="term" value="F:alkanesulfonate monooxygenase activity"/>
    <property type="evidence" value="ECO:0007669"/>
    <property type="project" value="TreeGrafter"/>
</dbReference>
<name>A0A7K3L8R6_9MYCO</name>
<keyword evidence="2" id="KW-0288">FMN</keyword>
<dbReference type="GO" id="GO:0046306">
    <property type="term" value="P:alkanesulfonate catabolic process"/>
    <property type="evidence" value="ECO:0007669"/>
    <property type="project" value="TreeGrafter"/>
</dbReference>